<keyword evidence="4" id="KW-0732">Signal</keyword>
<accession>A0A2G8S053</accession>
<dbReference type="InterPro" id="IPR012341">
    <property type="entry name" value="6hp_glycosidase-like_sf"/>
</dbReference>
<evidence type="ECO:0000256" key="3">
    <source>
        <dbReference type="ARBA" id="ARBA00022670"/>
    </source>
</evidence>
<dbReference type="OrthoDB" id="3534988at2759"/>
<evidence type="ECO:0000256" key="4">
    <source>
        <dbReference type="ARBA" id="ARBA00022729"/>
    </source>
</evidence>
<dbReference type="PRINTS" id="PR00724">
    <property type="entry name" value="CRBOXYPTASEC"/>
</dbReference>
<proteinExistence type="inferred from homology"/>
<evidence type="ECO:0000256" key="7">
    <source>
        <dbReference type="RuleBase" id="RU361156"/>
    </source>
</evidence>
<dbReference type="Gene3D" id="1.50.10.10">
    <property type="match status" value="1"/>
</dbReference>
<evidence type="ECO:0000256" key="2">
    <source>
        <dbReference type="ARBA" id="ARBA00022645"/>
    </source>
</evidence>
<protein>
    <recommendedName>
        <fullName evidence="7">Carboxypeptidase</fullName>
        <ecNumber evidence="7">3.4.16.-</ecNumber>
    </recommendedName>
</protein>
<sequence length="1214" mass="134848">MSSIIQKEDVGCTDRIPKYTRPYTSDARRTRNMLTSGSGGTFFLLVLAELASATNIERHGIVSRYNPVRTASSNSTPMQVGNGHFAFGADVTGLQTFLPFAIMSDWGWKNDSLPDGTTEADLEAYRGETWDGVTYLFGGPEPLQDWLTANPGRANLGRVGLLFVDEGGGVADVAEGDLEGTSQTLDLWTGTMTSSFRWQGEGVAIRTVAAQSSDAVGVTIESTLVERGRLGVFLDFPWNDGRTFLGFQVPFVGFWNETSKHTTSLTTGPGLGLNIGAAIAHTMVNNTFFTVVGGGDSFSIERVSADEHRYAIFPNASISSFSLTIAYAPSMVKTIPTVDDIKMESESVWEDYWVKNGFIDLITGSSDVRADELQRRIILSRYLMRVNEAGDTPPQESGLVNNGWYGKFHMEMFFWHSAHWALWNTWDLLDRSSGTYARFLSTSVQRAQSQEGYTTGARWPKMTDPSGRSSPGEINELLIWQQPHPLVFAEYEYRAARSDPRATLERWREVVRATADWMAAYAKRNESTGFHDLGPPMYVVSEDTAPNVTHNPAFELAYWRFGLDHAMTWMERLGEEVPEAWTEVRDNLAPLPIEDGLYAVYEGIPSDFWDSPTYTSDHPALVGLYGWLPQTANLSVDVAKATAEKVWASWNISDCWGWDFPMLAMSAARNGEAEKAIEWLLHPLFKFDDVGMPVSTRVPTPYFPGAGALLYAVAMMAEGWDGSGGAAPGFPKEGWQDLTLLQVKIFVQCNHHMKVPLFSLLGYAVLASRAAQLPFGGQNSFSAYDDGLFTPLGDLSALSSTEFTTLSHPAFSRHKVRVKQSHFCDGSVRAYTGYIDIEARHLFFYFFESRRDPDTDDVVFWTNGGPGASSTMGLFMELGPCRVTNLTETEPNPYGWNDQANIFFVDQPVGVGFSYAEYGETITIYLKSTTKDAGDDIAAFMSIFFEHFTKFKGRALHLAGESYGGRYIPVFASAIYDNNPRLIEAGLTPINLSSIMIGNGCTDFGTMYPSYYLAQCEDPTFPAIQGISDCVRMKQLVPRCEQRFKESCVDKFDSIDCQAAANFCQSSLGGPFNDLNHYDRARPCKGLNMTECYPIVQHIGDFLGKKDIQTRLGVDPSVRGQTFNYSSRAVNQAFHANLDMFSFPAQFYIAALLERGIRTLIYVGATDYICNWMGNEAMTMGLEWTKKDEFRREPLHVWTIEGNKIAGLTRSGGG</sequence>
<dbReference type="EC" id="3.4.16.-" evidence="7"/>
<dbReference type="PROSITE" id="PS00131">
    <property type="entry name" value="CARBOXYPEPT_SER_SER"/>
    <property type="match status" value="1"/>
</dbReference>
<dbReference type="InterPro" id="IPR029058">
    <property type="entry name" value="AB_hydrolase_fold"/>
</dbReference>
<keyword evidence="3 7" id="KW-0645">Protease</keyword>
<evidence type="ECO:0000256" key="5">
    <source>
        <dbReference type="ARBA" id="ARBA00022801"/>
    </source>
</evidence>
<dbReference type="EMBL" id="AYKW01000034">
    <property type="protein sequence ID" value="PIL27146.1"/>
    <property type="molecule type" value="Genomic_DNA"/>
</dbReference>
<dbReference type="Pfam" id="PF00450">
    <property type="entry name" value="Peptidase_S10"/>
    <property type="match status" value="1"/>
</dbReference>
<dbReference type="Gene3D" id="3.40.50.1820">
    <property type="entry name" value="alpha/beta hydrolase"/>
    <property type="match status" value="1"/>
</dbReference>
<keyword evidence="6" id="KW-0325">Glycoprotein</keyword>
<dbReference type="GO" id="GO:0006508">
    <property type="term" value="P:proteolysis"/>
    <property type="evidence" value="ECO:0007669"/>
    <property type="project" value="UniProtKB-KW"/>
</dbReference>
<dbReference type="SUPFAM" id="SSF53474">
    <property type="entry name" value="alpha/beta-Hydrolases"/>
    <property type="match status" value="1"/>
</dbReference>
<organism evidence="8 9">
    <name type="scientific">Ganoderma sinense ZZ0214-1</name>
    <dbReference type="NCBI Taxonomy" id="1077348"/>
    <lineage>
        <taxon>Eukaryota</taxon>
        <taxon>Fungi</taxon>
        <taxon>Dikarya</taxon>
        <taxon>Basidiomycota</taxon>
        <taxon>Agaricomycotina</taxon>
        <taxon>Agaricomycetes</taxon>
        <taxon>Polyporales</taxon>
        <taxon>Polyporaceae</taxon>
        <taxon>Ganoderma</taxon>
    </lineage>
</organism>
<gene>
    <name evidence="8" type="ORF">GSI_10287</name>
</gene>
<evidence type="ECO:0000313" key="8">
    <source>
        <dbReference type="EMBL" id="PIL27146.1"/>
    </source>
</evidence>
<comment type="similarity">
    <text evidence="1 7">Belongs to the peptidase S10 family.</text>
</comment>
<dbReference type="InterPro" id="IPR008928">
    <property type="entry name" value="6-hairpin_glycosidase_sf"/>
</dbReference>
<name>A0A2G8S053_9APHY</name>
<dbReference type="AlphaFoldDB" id="A0A2G8S053"/>
<dbReference type="InterPro" id="IPR001563">
    <property type="entry name" value="Peptidase_S10"/>
</dbReference>
<dbReference type="InterPro" id="IPR018202">
    <property type="entry name" value="Ser_caboxypep_ser_AS"/>
</dbReference>
<dbReference type="GO" id="GO:0000324">
    <property type="term" value="C:fungal-type vacuole"/>
    <property type="evidence" value="ECO:0007669"/>
    <property type="project" value="TreeGrafter"/>
</dbReference>
<evidence type="ECO:0000313" key="9">
    <source>
        <dbReference type="Proteomes" id="UP000230002"/>
    </source>
</evidence>
<dbReference type="Gene3D" id="1.10.287.410">
    <property type="match status" value="1"/>
</dbReference>
<keyword evidence="5 7" id="KW-0378">Hydrolase</keyword>
<dbReference type="PANTHER" id="PTHR11802">
    <property type="entry name" value="SERINE PROTEASE FAMILY S10 SERINE CARBOXYPEPTIDASE"/>
    <property type="match status" value="1"/>
</dbReference>
<keyword evidence="2 7" id="KW-0121">Carboxypeptidase</keyword>
<dbReference type="GO" id="GO:0005975">
    <property type="term" value="P:carbohydrate metabolic process"/>
    <property type="evidence" value="ECO:0007669"/>
    <property type="project" value="InterPro"/>
</dbReference>
<reference evidence="8 9" key="1">
    <citation type="journal article" date="2015" name="Sci. Rep.">
        <title>Chromosome-level genome map provides insights into diverse defense mechanisms in the medicinal fungus Ganoderma sinense.</title>
        <authorList>
            <person name="Zhu Y."/>
            <person name="Xu J."/>
            <person name="Sun C."/>
            <person name="Zhou S."/>
            <person name="Xu H."/>
            <person name="Nelson D.R."/>
            <person name="Qian J."/>
            <person name="Song J."/>
            <person name="Luo H."/>
            <person name="Xiang L."/>
            <person name="Li Y."/>
            <person name="Xu Z."/>
            <person name="Ji A."/>
            <person name="Wang L."/>
            <person name="Lu S."/>
            <person name="Hayward A."/>
            <person name="Sun W."/>
            <person name="Li X."/>
            <person name="Schwartz D.C."/>
            <person name="Wang Y."/>
            <person name="Chen S."/>
        </authorList>
    </citation>
    <scope>NUCLEOTIDE SEQUENCE [LARGE SCALE GENOMIC DNA]</scope>
    <source>
        <strain evidence="8 9">ZZ0214-1</strain>
    </source>
</reference>
<dbReference type="Proteomes" id="UP000230002">
    <property type="component" value="Unassembled WGS sequence"/>
</dbReference>
<keyword evidence="9" id="KW-1185">Reference proteome</keyword>
<dbReference type="SUPFAM" id="SSF48208">
    <property type="entry name" value="Six-hairpin glycosidases"/>
    <property type="match status" value="1"/>
</dbReference>
<dbReference type="STRING" id="1077348.A0A2G8S053"/>
<evidence type="ECO:0000256" key="1">
    <source>
        <dbReference type="ARBA" id="ARBA00009431"/>
    </source>
</evidence>
<evidence type="ECO:0000256" key="6">
    <source>
        <dbReference type="ARBA" id="ARBA00023180"/>
    </source>
</evidence>
<dbReference type="PANTHER" id="PTHR11802:SF113">
    <property type="entry name" value="SERINE CARBOXYPEPTIDASE CTSA-4.1"/>
    <property type="match status" value="1"/>
</dbReference>
<dbReference type="GO" id="GO:0004185">
    <property type="term" value="F:serine-type carboxypeptidase activity"/>
    <property type="evidence" value="ECO:0007669"/>
    <property type="project" value="UniProtKB-UniRule"/>
</dbReference>
<comment type="caution">
    <text evidence="8">The sequence shown here is derived from an EMBL/GenBank/DDBJ whole genome shotgun (WGS) entry which is preliminary data.</text>
</comment>